<organism evidence="2">
    <name type="scientific">Podoviridae sp. ctZkC8</name>
    <dbReference type="NCBI Taxonomy" id="2825259"/>
    <lineage>
        <taxon>Viruses</taxon>
        <taxon>Duplodnaviria</taxon>
        <taxon>Heunggongvirae</taxon>
        <taxon>Uroviricota</taxon>
        <taxon>Caudoviricetes</taxon>
    </lineage>
</organism>
<name>A0A8S5UC13_9CAUD</name>
<evidence type="ECO:0000256" key="1">
    <source>
        <dbReference type="SAM" id="Phobius"/>
    </source>
</evidence>
<feature type="transmembrane region" description="Helical" evidence="1">
    <location>
        <begin position="25"/>
        <end position="47"/>
    </location>
</feature>
<accession>A0A8S5UC13</accession>
<protein>
    <submittedName>
        <fullName evidence="2">Uncharacterized protein</fullName>
    </submittedName>
</protein>
<keyword evidence="1" id="KW-0472">Membrane</keyword>
<proteinExistence type="predicted"/>
<dbReference type="EMBL" id="BK016062">
    <property type="protein sequence ID" value="DAF91902.1"/>
    <property type="molecule type" value="Genomic_DNA"/>
</dbReference>
<reference evidence="2" key="1">
    <citation type="journal article" date="2021" name="Proc. Natl. Acad. Sci. U.S.A.">
        <title>A Catalog of Tens of Thousands of Viruses from Human Metagenomes Reveals Hidden Associations with Chronic Diseases.</title>
        <authorList>
            <person name="Tisza M.J."/>
            <person name="Buck C.B."/>
        </authorList>
    </citation>
    <scope>NUCLEOTIDE SEQUENCE</scope>
    <source>
        <strain evidence="2">CtZkC8</strain>
    </source>
</reference>
<sequence length="137" mass="15245">MDLLWFFIGILIIFCIGRYNESNKLFWILLISFVGSFTVATIITKVTSYDSNEAKKKEVQVCNPTQASNNASGIFLLADAMLGDTQSVQLKPASQETYMPELLSIGFNSPLINSGIVYSLLKPPQLCYHISTLHDMS</sequence>
<evidence type="ECO:0000313" key="2">
    <source>
        <dbReference type="EMBL" id="DAF91902.1"/>
    </source>
</evidence>
<keyword evidence="1" id="KW-1133">Transmembrane helix</keyword>
<keyword evidence="1" id="KW-0812">Transmembrane</keyword>